<evidence type="ECO:0000313" key="2">
    <source>
        <dbReference type="Proteomes" id="UP001281447"/>
    </source>
</evidence>
<reference evidence="1 2" key="1">
    <citation type="submission" date="2023-10" db="EMBL/GenBank/DDBJ databases">
        <title>Virgibacillus halophilus 5B73C genome.</title>
        <authorList>
            <person name="Miliotis G."/>
            <person name="Sengupta P."/>
            <person name="Hameed A."/>
            <person name="Chuvochina M."/>
            <person name="Mcdonagh F."/>
            <person name="Simpson A.C."/>
            <person name="Singh N.K."/>
            <person name="Rekha P.D."/>
            <person name="Raman K."/>
            <person name="Hugenholtz P."/>
            <person name="Venkateswaran K."/>
        </authorList>
    </citation>
    <scope>NUCLEOTIDE SEQUENCE [LARGE SCALE GENOMIC DNA]</scope>
    <source>
        <strain evidence="1 2">5B73C</strain>
    </source>
</reference>
<keyword evidence="2" id="KW-1185">Reference proteome</keyword>
<proteinExistence type="predicted"/>
<protein>
    <submittedName>
        <fullName evidence="1">Tetraprenyl-beta-curcumene synthase family protein</fullName>
    </submittedName>
</protein>
<dbReference type="EMBL" id="JAWDIP010000003">
    <property type="protein sequence ID" value="MDY0393130.1"/>
    <property type="molecule type" value="Genomic_DNA"/>
</dbReference>
<evidence type="ECO:0000313" key="1">
    <source>
        <dbReference type="EMBL" id="MDY0393130.1"/>
    </source>
</evidence>
<dbReference type="Pfam" id="PF10776">
    <property type="entry name" value="DUF2600"/>
    <property type="match status" value="1"/>
</dbReference>
<comment type="caution">
    <text evidence="1">The sequence shown here is derived from an EMBL/GenBank/DDBJ whole genome shotgun (WGS) entry which is preliminary data.</text>
</comment>
<sequence length="332" mass="38396">MKKVPGNAVTLMVKTYVRIFPEVSKQLAYWKNRALEIPDGELRNQALASLETKRFHCQGGAVYALIAGERYKEAIQFIVAYQTISDYLDNLCDRSTSLDAQDFQLLHEAMRDALSPENPVKNYYEKRKEHEDGGYLAELVKTCQAILTHIPEYSQFQHQLLWLEGLYADLQVHKHVRVVERVPRLKQWYEQHEDIAKYLQWQEFSAAAGSTLGIFCVVSYSLGYYVTAAFATDIVRSYFPYMQGLHILLDYYIDQQEDDMEGDLNFCSFYKNSSEMNERLQFFADMADRYLGKLPDTEFHLLVRKGLVGLYLGDPKARMIPDQTGLKKESLG</sequence>
<dbReference type="InterPro" id="IPR019712">
    <property type="entry name" value="YtpB-like"/>
</dbReference>
<dbReference type="Proteomes" id="UP001281447">
    <property type="component" value="Unassembled WGS sequence"/>
</dbReference>
<name>A0ABU5C1Y7_9BACI</name>
<organism evidence="1 2">
    <name type="scientific">Tigheibacillus halophilus</name>
    <dbReference type="NCBI Taxonomy" id="361280"/>
    <lineage>
        <taxon>Bacteria</taxon>
        <taxon>Bacillati</taxon>
        <taxon>Bacillota</taxon>
        <taxon>Bacilli</taxon>
        <taxon>Bacillales</taxon>
        <taxon>Bacillaceae</taxon>
        <taxon>Tigheibacillus</taxon>
    </lineage>
</organism>
<accession>A0ABU5C1Y7</accession>
<gene>
    <name evidence="1" type="ORF">RWE15_00150</name>
</gene>